<feature type="transmembrane region" description="Helical" evidence="2">
    <location>
        <begin position="49"/>
        <end position="70"/>
    </location>
</feature>
<dbReference type="PROSITE" id="PS50113">
    <property type="entry name" value="PAC"/>
    <property type="match status" value="1"/>
</dbReference>
<reference evidence="7 8" key="1">
    <citation type="submission" date="2019-12" db="EMBL/GenBank/DDBJ databases">
        <title>Comparative genomics gives insights into the taxonomy of the Azoarcus-Aromatoleum group and reveals separate origins of nif in the plant-associated Azoarcus and non-plant-associated Aromatoleum sub-groups.</title>
        <authorList>
            <person name="Lafos M."/>
            <person name="Maluk M."/>
            <person name="Batista M."/>
            <person name="Junghare M."/>
            <person name="Carmona M."/>
            <person name="Faoro H."/>
            <person name="Cruz L.M."/>
            <person name="Battistoni F."/>
            <person name="De Souza E."/>
            <person name="Pedrosa F."/>
            <person name="Chen W.-M."/>
            <person name="Poole P.S."/>
            <person name="Dixon R.A."/>
            <person name="James E.K."/>
        </authorList>
    </citation>
    <scope>NUCLEOTIDE SEQUENCE [LARGE SCALE GENOMIC DNA]</scope>
    <source>
        <strain evidence="7 8">22Lin</strain>
    </source>
</reference>
<dbReference type="SMART" id="SM00091">
    <property type="entry name" value="PAS"/>
    <property type="match status" value="1"/>
</dbReference>
<feature type="domain" description="GGDEF" evidence="6">
    <location>
        <begin position="448"/>
        <end position="583"/>
    </location>
</feature>
<name>A0ABX1Q641_9RHOO</name>
<dbReference type="SMART" id="SM00304">
    <property type="entry name" value="HAMP"/>
    <property type="match status" value="1"/>
</dbReference>
<protein>
    <submittedName>
        <fullName evidence="7">EAL domain-containing protein</fullName>
    </submittedName>
</protein>
<dbReference type="InterPro" id="IPR003660">
    <property type="entry name" value="HAMP_dom"/>
</dbReference>
<dbReference type="InterPro" id="IPR029787">
    <property type="entry name" value="Nucleotide_cyclase"/>
</dbReference>
<dbReference type="InterPro" id="IPR035965">
    <property type="entry name" value="PAS-like_dom_sf"/>
</dbReference>
<keyword evidence="2" id="KW-1133">Transmembrane helix</keyword>
<keyword evidence="2" id="KW-0472">Membrane</keyword>
<evidence type="ECO:0000259" key="4">
    <source>
        <dbReference type="PROSITE" id="PS50883"/>
    </source>
</evidence>
<proteinExistence type="predicted"/>
<evidence type="ECO:0000259" key="6">
    <source>
        <dbReference type="PROSITE" id="PS50887"/>
    </source>
</evidence>
<feature type="domain" description="PAC" evidence="3">
    <location>
        <begin position="363"/>
        <end position="415"/>
    </location>
</feature>
<dbReference type="PROSITE" id="PS50883">
    <property type="entry name" value="EAL"/>
    <property type="match status" value="1"/>
</dbReference>
<dbReference type="PROSITE" id="PS50887">
    <property type="entry name" value="GGDEF"/>
    <property type="match status" value="1"/>
</dbReference>
<dbReference type="SMART" id="SM00052">
    <property type="entry name" value="EAL"/>
    <property type="match status" value="1"/>
</dbReference>
<evidence type="ECO:0000259" key="5">
    <source>
        <dbReference type="PROSITE" id="PS50885"/>
    </source>
</evidence>
<sequence length="856" mass="93898">MIPSASWTTSEHSSRKAGLTPRPGSSASHDDDTGSPGFSVRLPFQHTSIRIRLLLASTVVQVLLLTLLLANSVRLMNEATTASLNTLTNQNATMLHAMAVAYGNQGDFGALQDLLGELLSEADEGLVYVRIVAPDGRVLVSAGLPEMKQLPQVYNGAAKGSSSDALFHVRRPLLLERNAVGFVQFGVSVSVLDSARRAITEQGAAIALAEILLTFVLLSGIGYLLTRNLTRLLAGSEAIAEGKLDHRLPEEGHDELARLARRFNVMAANLQDRIGELQHTAERLKASEQRYELAIQGANDGLWDWDISSGQVYCSPRCCEIAGLKADSSYHAARDIIAGVHPDDAHNYRSTMIEHLKGFSAQFKCEYRARQLDGSYRWVMKRGVALRGADGRAFRMAGSIGDVHMHKQAEVRLQFDALHDRLTELPNRALFLEHVNSALGQQLRTDGQEFAVLAINLQRFRLVNDSFGHSAGDELLRHVAHTICDTLRQGDIAARVGGDQFALLLNCIENPAEALRLGEVLREKLATPTTVAGQVLYPKYRIGIALSMDYEDPECADTMLRDADNALQRTRERGEDSVAIFHASMHAQALQSLRLEGDLRTALRDGDLTVHFQPIVALNDGSIGSFEALVRWRHPTQGMLPPNLFIPLAETLGLIHELDMFVLTRACERILDWQGRADAGTTVPKVSVNLSATQFSRPDLAGEIIAEIARHGLPNDMLRFEVTESVLAQPDGPAADILQRLRGAGMSVLIDDFGTGYSALSYLHTIPCDLVKLDGSFVRSLEHDERLRTIVARSIELAHDLGMCVVAECIETRQQADLLRAMGCDYGQGYLFARPLDDAGVEHLLFGPRFTQEVTA</sequence>
<dbReference type="InterPro" id="IPR035919">
    <property type="entry name" value="EAL_sf"/>
</dbReference>
<dbReference type="Gene3D" id="6.10.340.10">
    <property type="match status" value="1"/>
</dbReference>
<dbReference type="InterPro" id="IPR000700">
    <property type="entry name" value="PAS-assoc_C"/>
</dbReference>
<gene>
    <name evidence="7" type="ORF">GPA25_03595</name>
</gene>
<feature type="domain" description="EAL" evidence="4">
    <location>
        <begin position="592"/>
        <end position="849"/>
    </location>
</feature>
<dbReference type="SUPFAM" id="SSF141868">
    <property type="entry name" value="EAL domain-like"/>
    <property type="match status" value="1"/>
</dbReference>
<evidence type="ECO:0000313" key="8">
    <source>
        <dbReference type="Proteomes" id="UP000648984"/>
    </source>
</evidence>
<dbReference type="InterPro" id="IPR000160">
    <property type="entry name" value="GGDEF_dom"/>
</dbReference>
<dbReference type="InterPro" id="IPR013655">
    <property type="entry name" value="PAS_fold_3"/>
</dbReference>
<dbReference type="Pfam" id="PF00990">
    <property type="entry name" value="GGDEF"/>
    <property type="match status" value="1"/>
</dbReference>
<dbReference type="PROSITE" id="PS50885">
    <property type="entry name" value="HAMP"/>
    <property type="match status" value="1"/>
</dbReference>
<dbReference type="Pfam" id="PF00563">
    <property type="entry name" value="EAL"/>
    <property type="match status" value="1"/>
</dbReference>
<evidence type="ECO:0000256" key="1">
    <source>
        <dbReference type="SAM" id="MobiDB-lite"/>
    </source>
</evidence>
<evidence type="ECO:0000313" key="7">
    <source>
        <dbReference type="EMBL" id="NMG73836.1"/>
    </source>
</evidence>
<dbReference type="Pfam" id="PF00672">
    <property type="entry name" value="HAMP"/>
    <property type="match status" value="1"/>
</dbReference>
<dbReference type="SUPFAM" id="SSF55785">
    <property type="entry name" value="PYP-like sensor domain (PAS domain)"/>
    <property type="match status" value="1"/>
</dbReference>
<organism evidence="7 8">
    <name type="scientific">Aromatoleum diolicum</name>
    <dbReference type="NCBI Taxonomy" id="75796"/>
    <lineage>
        <taxon>Bacteria</taxon>
        <taxon>Pseudomonadati</taxon>
        <taxon>Pseudomonadota</taxon>
        <taxon>Betaproteobacteria</taxon>
        <taxon>Rhodocyclales</taxon>
        <taxon>Rhodocyclaceae</taxon>
        <taxon>Aromatoleum</taxon>
    </lineage>
</organism>
<accession>A0ABX1Q641</accession>
<dbReference type="InterPro" id="IPR001633">
    <property type="entry name" value="EAL_dom"/>
</dbReference>
<dbReference type="Gene3D" id="3.30.70.270">
    <property type="match status" value="1"/>
</dbReference>
<feature type="transmembrane region" description="Helical" evidence="2">
    <location>
        <begin position="204"/>
        <end position="225"/>
    </location>
</feature>
<dbReference type="CDD" id="cd01949">
    <property type="entry name" value="GGDEF"/>
    <property type="match status" value="1"/>
</dbReference>
<feature type="domain" description="HAMP" evidence="5">
    <location>
        <begin position="223"/>
        <end position="275"/>
    </location>
</feature>
<dbReference type="PANTHER" id="PTHR44757">
    <property type="entry name" value="DIGUANYLATE CYCLASE DGCP"/>
    <property type="match status" value="1"/>
</dbReference>
<dbReference type="Gene3D" id="3.20.20.450">
    <property type="entry name" value="EAL domain"/>
    <property type="match status" value="1"/>
</dbReference>
<comment type="caution">
    <text evidence="7">The sequence shown here is derived from an EMBL/GenBank/DDBJ whole genome shotgun (WGS) entry which is preliminary data.</text>
</comment>
<dbReference type="SUPFAM" id="SSF55073">
    <property type="entry name" value="Nucleotide cyclase"/>
    <property type="match status" value="1"/>
</dbReference>
<dbReference type="InterPro" id="IPR052155">
    <property type="entry name" value="Biofilm_reg_signaling"/>
</dbReference>
<dbReference type="CDD" id="cd00130">
    <property type="entry name" value="PAS"/>
    <property type="match status" value="1"/>
</dbReference>
<dbReference type="Proteomes" id="UP000648984">
    <property type="component" value="Unassembled WGS sequence"/>
</dbReference>
<dbReference type="CDD" id="cd06225">
    <property type="entry name" value="HAMP"/>
    <property type="match status" value="1"/>
</dbReference>
<feature type="region of interest" description="Disordered" evidence="1">
    <location>
        <begin position="1"/>
        <end position="35"/>
    </location>
</feature>
<dbReference type="SMART" id="SM00267">
    <property type="entry name" value="GGDEF"/>
    <property type="match status" value="1"/>
</dbReference>
<dbReference type="SUPFAM" id="SSF158472">
    <property type="entry name" value="HAMP domain-like"/>
    <property type="match status" value="1"/>
</dbReference>
<dbReference type="Gene3D" id="3.30.450.20">
    <property type="entry name" value="PAS domain"/>
    <property type="match status" value="1"/>
</dbReference>
<dbReference type="CDD" id="cd01948">
    <property type="entry name" value="EAL"/>
    <property type="match status" value="1"/>
</dbReference>
<dbReference type="PANTHER" id="PTHR44757:SF2">
    <property type="entry name" value="BIOFILM ARCHITECTURE MAINTENANCE PROTEIN MBAA"/>
    <property type="match status" value="1"/>
</dbReference>
<evidence type="ECO:0000256" key="2">
    <source>
        <dbReference type="SAM" id="Phobius"/>
    </source>
</evidence>
<keyword evidence="8" id="KW-1185">Reference proteome</keyword>
<dbReference type="InterPro" id="IPR043128">
    <property type="entry name" value="Rev_trsase/Diguanyl_cyclase"/>
</dbReference>
<dbReference type="EMBL" id="WTVQ01000004">
    <property type="protein sequence ID" value="NMG73836.1"/>
    <property type="molecule type" value="Genomic_DNA"/>
</dbReference>
<dbReference type="NCBIfam" id="TIGR00254">
    <property type="entry name" value="GGDEF"/>
    <property type="match status" value="1"/>
</dbReference>
<feature type="compositionally biased region" description="Polar residues" evidence="1">
    <location>
        <begin position="1"/>
        <end position="11"/>
    </location>
</feature>
<keyword evidence="2" id="KW-0812">Transmembrane</keyword>
<dbReference type="Pfam" id="PF08447">
    <property type="entry name" value="PAS_3"/>
    <property type="match status" value="1"/>
</dbReference>
<dbReference type="InterPro" id="IPR000014">
    <property type="entry name" value="PAS"/>
</dbReference>
<evidence type="ECO:0000259" key="3">
    <source>
        <dbReference type="PROSITE" id="PS50113"/>
    </source>
</evidence>
<dbReference type="NCBIfam" id="TIGR00229">
    <property type="entry name" value="sensory_box"/>
    <property type="match status" value="1"/>
</dbReference>